<keyword evidence="2" id="KW-0548">Nucleotidyltransferase</keyword>
<proteinExistence type="predicted"/>
<dbReference type="Pfam" id="PF00075">
    <property type="entry name" value="RNase_H"/>
    <property type="match status" value="1"/>
</dbReference>
<dbReference type="RefSeq" id="XP_040480672.1">
    <property type="nucleotide sequence ID" value="XM_040624738.1"/>
</dbReference>
<dbReference type="Pfam" id="PF18697">
    <property type="entry name" value="MLVIN_C"/>
    <property type="match status" value="1"/>
</dbReference>
<evidence type="ECO:0000259" key="7">
    <source>
        <dbReference type="PROSITE" id="PS50879"/>
    </source>
</evidence>
<evidence type="ECO:0000256" key="1">
    <source>
        <dbReference type="ARBA" id="ARBA00022679"/>
    </source>
</evidence>
<name>A0A8M1FFJ0_URSMA</name>
<dbReference type="InterPro" id="IPR002156">
    <property type="entry name" value="RNaseH_domain"/>
</dbReference>
<dbReference type="GeneID" id="103668077"/>
<keyword evidence="3" id="KW-0540">Nuclease</keyword>
<dbReference type="SUPFAM" id="SSF53098">
    <property type="entry name" value="Ribonuclease H-like"/>
    <property type="match status" value="1"/>
</dbReference>
<evidence type="ECO:0000256" key="6">
    <source>
        <dbReference type="ARBA" id="ARBA00022918"/>
    </source>
</evidence>
<dbReference type="PROSITE" id="PS50879">
    <property type="entry name" value="RNASE_H_1"/>
    <property type="match status" value="1"/>
</dbReference>
<dbReference type="CDD" id="cd09273">
    <property type="entry name" value="RNase_HI_RT_Bel"/>
    <property type="match status" value="1"/>
</dbReference>
<dbReference type="GO" id="GO:0003676">
    <property type="term" value="F:nucleic acid binding"/>
    <property type="evidence" value="ECO:0007669"/>
    <property type="project" value="InterPro"/>
</dbReference>
<keyword evidence="5" id="KW-0378">Hydrolase</keyword>
<dbReference type="OrthoDB" id="9893755at2759"/>
<dbReference type="InterPro" id="IPR040643">
    <property type="entry name" value="MLVIN_C"/>
</dbReference>
<dbReference type="InterPro" id="IPR036397">
    <property type="entry name" value="RNaseH_sf"/>
</dbReference>
<evidence type="ECO:0000256" key="4">
    <source>
        <dbReference type="ARBA" id="ARBA00022759"/>
    </source>
</evidence>
<keyword evidence="1" id="KW-0808">Transferase</keyword>
<evidence type="ECO:0000256" key="3">
    <source>
        <dbReference type="ARBA" id="ARBA00022722"/>
    </source>
</evidence>
<dbReference type="GO" id="GO:0003964">
    <property type="term" value="F:RNA-directed DNA polymerase activity"/>
    <property type="evidence" value="ECO:0007669"/>
    <property type="project" value="UniProtKB-KW"/>
</dbReference>
<dbReference type="AlphaFoldDB" id="A0A8M1FFJ0"/>
<sequence>MAGAAMVDSKSVIWASSLPEGTSAQRAELIALTQALNLAEGKKVNIYTDSRYAFATAHVHGAIYKQRGLLTSAGKEIKNKKEILDLLEAVHKPLKVAIIHCPGHQRDGSETALGNQRADREAKKAAHGLNVLTLSLEEKNKGPLPYTNFMQPKDPKTPLSQEEARAFLKQLHHLTHFGKKHLVTSARSSPFVLPDLDKLAYETVKHCIPCQRVNAAFSRSSGGTRLRGDRPGLYWEVDFTEVRPGSRLKALEITQRTVWKSLADAYRPGDLQVPHRFQVGDSVYVRRHRAGNLEPRWKGPYIVLLTTPTAVKVDGVSAWIHASHVKEAPPDKNWTLEKTDNPLKLRLRRMHADTADSTTDK</sequence>
<evidence type="ECO:0000313" key="8">
    <source>
        <dbReference type="Proteomes" id="UP000261680"/>
    </source>
</evidence>
<evidence type="ECO:0000313" key="9">
    <source>
        <dbReference type="RefSeq" id="XP_040480672.1"/>
    </source>
</evidence>
<evidence type="ECO:0000256" key="5">
    <source>
        <dbReference type="ARBA" id="ARBA00022801"/>
    </source>
</evidence>
<dbReference type="Gene3D" id="1.10.340.70">
    <property type="match status" value="1"/>
</dbReference>
<dbReference type="PANTHER" id="PTHR41694">
    <property type="entry name" value="ENDOGENOUS RETROVIRUS GROUP K MEMBER POL PROTEIN"/>
    <property type="match status" value="1"/>
</dbReference>
<keyword evidence="8" id="KW-1185">Reference proteome</keyword>
<dbReference type="Gene3D" id="2.30.30.850">
    <property type="match status" value="1"/>
</dbReference>
<evidence type="ECO:0000256" key="2">
    <source>
        <dbReference type="ARBA" id="ARBA00022695"/>
    </source>
</evidence>
<feature type="domain" description="RNase H type-1" evidence="7">
    <location>
        <begin position="1"/>
        <end position="127"/>
    </location>
</feature>
<keyword evidence="4" id="KW-0255">Endonuclease</keyword>
<gene>
    <name evidence="9" type="primary">LOC103668077</name>
</gene>
<dbReference type="Gene3D" id="3.30.420.10">
    <property type="entry name" value="Ribonuclease H-like superfamily/Ribonuclease H"/>
    <property type="match status" value="1"/>
</dbReference>
<dbReference type="Proteomes" id="UP000261680">
    <property type="component" value="Unplaced"/>
</dbReference>
<dbReference type="GO" id="GO:0004523">
    <property type="term" value="F:RNA-DNA hybrid ribonuclease activity"/>
    <property type="evidence" value="ECO:0007669"/>
    <property type="project" value="InterPro"/>
</dbReference>
<reference evidence="9" key="1">
    <citation type="submission" date="2025-08" db="UniProtKB">
        <authorList>
            <consortium name="RefSeq"/>
        </authorList>
    </citation>
    <scope>IDENTIFICATION</scope>
    <source>
        <tissue evidence="9">Whole blood</tissue>
    </source>
</reference>
<keyword evidence="6" id="KW-0695">RNA-directed DNA polymerase</keyword>
<protein>
    <submittedName>
        <fullName evidence="9">Uncharacterized protein LOC103668077 isoform X1</fullName>
    </submittedName>
</protein>
<organism evidence="8 9">
    <name type="scientific">Ursus maritimus</name>
    <name type="common">Polar bear</name>
    <name type="synonym">Thalarctos maritimus</name>
    <dbReference type="NCBI Taxonomy" id="29073"/>
    <lineage>
        <taxon>Eukaryota</taxon>
        <taxon>Metazoa</taxon>
        <taxon>Chordata</taxon>
        <taxon>Craniata</taxon>
        <taxon>Vertebrata</taxon>
        <taxon>Euteleostomi</taxon>
        <taxon>Mammalia</taxon>
        <taxon>Eutheria</taxon>
        <taxon>Laurasiatheria</taxon>
        <taxon>Carnivora</taxon>
        <taxon>Caniformia</taxon>
        <taxon>Ursidae</taxon>
        <taxon>Ursus</taxon>
    </lineage>
</organism>
<accession>A0A8M1FFJ0</accession>
<dbReference type="InterPro" id="IPR012337">
    <property type="entry name" value="RNaseH-like_sf"/>
</dbReference>
<dbReference type="PANTHER" id="PTHR41694:SF5">
    <property type="entry name" value="RIBONUCLEASE H"/>
    <property type="match status" value="1"/>
</dbReference>